<protein>
    <submittedName>
        <fullName evidence="1">Uncharacterized protein</fullName>
    </submittedName>
</protein>
<gene>
    <name evidence="1" type="ORF">Daesc_009525</name>
</gene>
<name>A0AAX6M9W6_9PEZI</name>
<evidence type="ECO:0000313" key="2">
    <source>
        <dbReference type="Proteomes" id="UP001369815"/>
    </source>
</evidence>
<accession>A0AAX6M9W6</accession>
<dbReference type="Proteomes" id="UP001369815">
    <property type="component" value="Unassembled WGS sequence"/>
</dbReference>
<dbReference type="AlphaFoldDB" id="A0AAX6M9W6"/>
<evidence type="ECO:0000313" key="1">
    <source>
        <dbReference type="EMBL" id="KAK6949445.1"/>
    </source>
</evidence>
<reference evidence="1 2" key="1">
    <citation type="journal article" date="2024" name="Front Chem Biol">
        <title>Unveiling the potential of Daldinia eschscholtzii MFLUCC 19-0629 through bioactivity and bioinformatics studies for enhanced sustainable agriculture production.</title>
        <authorList>
            <person name="Brooks S."/>
            <person name="Weaver J.A."/>
            <person name="Klomchit A."/>
            <person name="Alharthi S.A."/>
            <person name="Onlamun T."/>
            <person name="Nurani R."/>
            <person name="Vong T.K."/>
            <person name="Alberti F."/>
            <person name="Greco C."/>
        </authorList>
    </citation>
    <scope>NUCLEOTIDE SEQUENCE [LARGE SCALE GENOMIC DNA]</scope>
    <source>
        <strain evidence="1">MFLUCC 19-0629</strain>
    </source>
</reference>
<organism evidence="1 2">
    <name type="scientific">Daldinia eschscholtzii</name>
    <dbReference type="NCBI Taxonomy" id="292717"/>
    <lineage>
        <taxon>Eukaryota</taxon>
        <taxon>Fungi</taxon>
        <taxon>Dikarya</taxon>
        <taxon>Ascomycota</taxon>
        <taxon>Pezizomycotina</taxon>
        <taxon>Sordariomycetes</taxon>
        <taxon>Xylariomycetidae</taxon>
        <taxon>Xylariales</taxon>
        <taxon>Hypoxylaceae</taxon>
        <taxon>Daldinia</taxon>
    </lineage>
</organism>
<dbReference type="EMBL" id="JBANMG010000009">
    <property type="protein sequence ID" value="KAK6949445.1"/>
    <property type="molecule type" value="Genomic_DNA"/>
</dbReference>
<comment type="caution">
    <text evidence="1">The sequence shown here is derived from an EMBL/GenBank/DDBJ whole genome shotgun (WGS) entry which is preliminary data.</text>
</comment>
<sequence length="458" mass="51264">MSRFKRLYRYMVKSKGKEKLDEDSWWENRVIPYMETKNIHTQEQLDGLIGRYVPTVKAVGKLCDDTVFVAMAIKPASGVWGLIEVSLALLPTLDEPTGSWDDDERPNLGGFALINNVKVMSFKINMISQGETAKLRANMKLVKALNKLCENVPQGNLALVGFSLQRDIEDMGLNFVDYSNMFPCWIDLSRMIETTSPHLTNFRASMGDILNAFGYVPLSVPQFGVQHVLTNDAVQALAILDGLQYPSNIYKLVLRERKFPDTAVEARLDSFRFMPYKVNVHCGGSPLPRSINSAQKLTAAIQDYRPIGVAADVSDPLNPQFKPCSPGIHATGMTRGCVCFKDKEALENFIKDYDGKIIDGVKVDVDEIPHQPLWKLAKNYLKTKGTSVRDHLEGIATSAKESLPRLSDLFHSPADANFPWCPNPEDAPPGYYDDEDFRIVGPASLPILYQSQEKGIWL</sequence>
<proteinExistence type="predicted"/>
<keyword evidence="2" id="KW-1185">Reference proteome</keyword>